<feature type="transmembrane region" description="Helical" evidence="7">
    <location>
        <begin position="292"/>
        <end position="313"/>
    </location>
</feature>
<feature type="transmembrane region" description="Helical" evidence="7">
    <location>
        <begin position="108"/>
        <end position="131"/>
    </location>
</feature>
<sequence>MGAPEDEGTVDVTWRTIHTASLPAMLQNLIDPLGSSVVTALVGHFSIPDETASDTLAAYAIASSTAQSLVWVFNFLVNGVASRVSKAVKAVKAVKANRAGELASRLRYSYAAAGIGGVCGAVLMALLFPLVCRMASLSDPVAALARPYFYTLVACLPLVLWHKANTGILYGVGSPTVCLVTQCVYTGLYVGWAWVCMQSHLSLTHLALGYGGAYLAAGCVATVHILFRHPLGPVFRGVSPPSDTTEALPLLSEGEGEAEAEAGPEADSESETDPSADAPFSVLSFVRDSRDLLIRSTMLQTVFFVSSLLAGYLGTDALAAYQVTLSLWVLVSNLCDGYANTAMVVGATVPASHPSVMSTLMTRCVAMGVAISALCSVSLAASESWLVSLFTADPGVAAQLQGVWPVLCWSQPINSLIYIFDGFLYATQDFAFIRNALSLGVLCVFAPLVAVFFMLDSPSLSYVFGTKVCVNVWRFSTALYRCVGIPRKARRAEEARKAALV</sequence>
<proteinExistence type="inferred from homology"/>
<feature type="transmembrane region" description="Helical" evidence="7">
    <location>
        <begin position="360"/>
        <end position="382"/>
    </location>
</feature>
<protein>
    <submittedName>
        <fullName evidence="8">Multi antimicrobial extrusion protein</fullName>
    </submittedName>
</protein>
<feature type="transmembrane region" description="Helical" evidence="7">
    <location>
        <begin position="56"/>
        <end position="77"/>
    </location>
</feature>
<evidence type="ECO:0000256" key="5">
    <source>
        <dbReference type="ARBA" id="ARBA00023136"/>
    </source>
</evidence>
<evidence type="ECO:0000313" key="8">
    <source>
        <dbReference type="EMBL" id="GIQ80262.1"/>
    </source>
</evidence>
<evidence type="ECO:0000256" key="2">
    <source>
        <dbReference type="ARBA" id="ARBA00010199"/>
    </source>
</evidence>
<comment type="similarity">
    <text evidence="2">Belongs to the multi antimicrobial extrusion (MATE) (TC 2.A.66.1) family.</text>
</comment>
<dbReference type="Proteomes" id="UP000265618">
    <property type="component" value="Unassembled WGS sequence"/>
</dbReference>
<organism evidence="8 9">
    <name type="scientific">Kipferlia bialata</name>
    <dbReference type="NCBI Taxonomy" id="797122"/>
    <lineage>
        <taxon>Eukaryota</taxon>
        <taxon>Metamonada</taxon>
        <taxon>Carpediemonas-like organisms</taxon>
        <taxon>Kipferlia</taxon>
    </lineage>
</organism>
<feature type="transmembrane region" description="Helical" evidence="7">
    <location>
        <begin position="143"/>
        <end position="161"/>
    </location>
</feature>
<comment type="subcellular location">
    <subcellularLocation>
        <location evidence="1">Membrane</location>
        <topology evidence="1">Multi-pass membrane protein</topology>
    </subcellularLocation>
</comment>
<keyword evidence="5 7" id="KW-0472">Membrane</keyword>
<evidence type="ECO:0000313" key="9">
    <source>
        <dbReference type="Proteomes" id="UP000265618"/>
    </source>
</evidence>
<evidence type="ECO:0000256" key="6">
    <source>
        <dbReference type="SAM" id="MobiDB-lite"/>
    </source>
</evidence>
<feature type="transmembrane region" description="Helical" evidence="7">
    <location>
        <begin position="402"/>
        <end position="424"/>
    </location>
</feature>
<dbReference type="PANTHER" id="PTHR42893:SF46">
    <property type="entry name" value="PROTEIN DETOXIFICATION 44, CHLOROPLASTIC"/>
    <property type="match status" value="1"/>
</dbReference>
<feature type="transmembrane region" description="Helical" evidence="7">
    <location>
        <begin position="168"/>
        <end position="195"/>
    </location>
</feature>
<evidence type="ECO:0000256" key="1">
    <source>
        <dbReference type="ARBA" id="ARBA00004141"/>
    </source>
</evidence>
<feature type="transmembrane region" description="Helical" evidence="7">
    <location>
        <begin position="319"/>
        <end position="339"/>
    </location>
</feature>
<name>A0A9K3GEZ0_9EUKA</name>
<accession>A0A9K3GEZ0</accession>
<keyword evidence="3 7" id="KW-0812">Transmembrane</keyword>
<keyword evidence="9" id="KW-1185">Reference proteome</keyword>
<reference evidence="8 9" key="1">
    <citation type="journal article" date="2018" name="PLoS ONE">
        <title>The draft genome of Kipferlia bialata reveals reductive genome evolution in fornicate parasites.</title>
        <authorList>
            <person name="Tanifuji G."/>
            <person name="Takabayashi S."/>
            <person name="Kume K."/>
            <person name="Takagi M."/>
            <person name="Nakayama T."/>
            <person name="Kamikawa R."/>
            <person name="Inagaki Y."/>
            <person name="Hashimoto T."/>
        </authorList>
    </citation>
    <scope>NUCLEOTIDE SEQUENCE [LARGE SCALE GENOMIC DNA]</scope>
    <source>
        <strain evidence="8">NY0173</strain>
    </source>
</reference>
<evidence type="ECO:0000256" key="3">
    <source>
        <dbReference type="ARBA" id="ARBA00022692"/>
    </source>
</evidence>
<dbReference type="GO" id="GO:0016020">
    <property type="term" value="C:membrane"/>
    <property type="evidence" value="ECO:0007669"/>
    <property type="project" value="UniProtKB-SubCell"/>
</dbReference>
<dbReference type="AlphaFoldDB" id="A0A9K3GEZ0"/>
<feature type="region of interest" description="Disordered" evidence="6">
    <location>
        <begin position="253"/>
        <end position="276"/>
    </location>
</feature>
<keyword evidence="4 7" id="KW-1133">Transmembrane helix</keyword>
<feature type="transmembrane region" description="Helical" evidence="7">
    <location>
        <begin position="207"/>
        <end position="227"/>
    </location>
</feature>
<dbReference type="GO" id="GO:0042910">
    <property type="term" value="F:xenobiotic transmembrane transporter activity"/>
    <property type="evidence" value="ECO:0007669"/>
    <property type="project" value="InterPro"/>
</dbReference>
<feature type="compositionally biased region" description="Acidic residues" evidence="6">
    <location>
        <begin position="254"/>
        <end position="274"/>
    </location>
</feature>
<dbReference type="OrthoDB" id="2126698at2759"/>
<dbReference type="PANTHER" id="PTHR42893">
    <property type="entry name" value="PROTEIN DETOXIFICATION 44, CHLOROPLASTIC-RELATED"/>
    <property type="match status" value="1"/>
</dbReference>
<comment type="caution">
    <text evidence="8">The sequence shown here is derived from an EMBL/GenBank/DDBJ whole genome shotgun (WGS) entry which is preliminary data.</text>
</comment>
<dbReference type="InterPro" id="IPR002528">
    <property type="entry name" value="MATE_fam"/>
</dbReference>
<dbReference type="EMBL" id="BDIP01000134">
    <property type="protein sequence ID" value="GIQ80262.1"/>
    <property type="molecule type" value="Genomic_DNA"/>
</dbReference>
<feature type="transmembrane region" description="Helical" evidence="7">
    <location>
        <begin position="436"/>
        <end position="455"/>
    </location>
</feature>
<evidence type="ECO:0000256" key="4">
    <source>
        <dbReference type="ARBA" id="ARBA00022989"/>
    </source>
</evidence>
<gene>
    <name evidence="8" type="ORF">KIPB_001035</name>
</gene>
<dbReference type="InterPro" id="IPR044644">
    <property type="entry name" value="DinF-like"/>
</dbReference>
<dbReference type="Pfam" id="PF01554">
    <property type="entry name" value="MatE"/>
    <property type="match status" value="2"/>
</dbReference>
<dbReference type="GO" id="GO:0015297">
    <property type="term" value="F:antiporter activity"/>
    <property type="evidence" value="ECO:0007669"/>
    <property type="project" value="InterPro"/>
</dbReference>
<evidence type="ECO:0000256" key="7">
    <source>
        <dbReference type="SAM" id="Phobius"/>
    </source>
</evidence>